<proteinExistence type="inferred from homology"/>
<reference evidence="3" key="1">
    <citation type="submission" date="2021-03" db="EMBL/GenBank/DDBJ databases">
        <authorList>
            <person name="Bekaert M."/>
        </authorList>
    </citation>
    <scope>NUCLEOTIDE SEQUENCE</scope>
</reference>
<comment type="caution">
    <text evidence="3">The sequence shown here is derived from an EMBL/GenBank/DDBJ whole genome shotgun (WGS) entry which is preliminary data.</text>
</comment>
<name>A0A8S3UPR1_MYTED</name>
<dbReference type="GO" id="GO:0005868">
    <property type="term" value="C:cytoplasmic dynein complex"/>
    <property type="evidence" value="ECO:0007669"/>
    <property type="project" value="TreeGrafter"/>
</dbReference>
<feature type="region of interest" description="Disordered" evidence="2">
    <location>
        <begin position="19"/>
        <end position="49"/>
    </location>
</feature>
<gene>
    <name evidence="3" type="ORF">MEDL_57889</name>
</gene>
<dbReference type="Gene3D" id="3.30.1140.40">
    <property type="entry name" value="Tctex-1"/>
    <property type="match status" value="1"/>
</dbReference>
<keyword evidence="4" id="KW-1185">Reference proteome</keyword>
<dbReference type="EMBL" id="CAJPWZ010002800">
    <property type="protein sequence ID" value="CAG2245900.1"/>
    <property type="molecule type" value="Genomic_DNA"/>
</dbReference>
<evidence type="ECO:0000256" key="1">
    <source>
        <dbReference type="ARBA" id="ARBA00005361"/>
    </source>
</evidence>
<accession>A0A8S3UPR1</accession>
<dbReference type="Pfam" id="PF03645">
    <property type="entry name" value="Tctex-1"/>
    <property type="match status" value="1"/>
</dbReference>
<dbReference type="GO" id="GO:0045505">
    <property type="term" value="F:dynein intermediate chain binding"/>
    <property type="evidence" value="ECO:0007669"/>
    <property type="project" value="TreeGrafter"/>
</dbReference>
<dbReference type="CDD" id="cd21451">
    <property type="entry name" value="DLC-like_TCTEX1D"/>
    <property type="match status" value="1"/>
</dbReference>
<dbReference type="PANTHER" id="PTHR21255:SF65">
    <property type="entry name" value="TCTEX1 DOMAIN-CONTAINING PROTEIN 2"/>
    <property type="match status" value="1"/>
</dbReference>
<organism evidence="3 4">
    <name type="scientific">Mytilus edulis</name>
    <name type="common">Blue mussel</name>
    <dbReference type="NCBI Taxonomy" id="6550"/>
    <lineage>
        <taxon>Eukaryota</taxon>
        <taxon>Metazoa</taxon>
        <taxon>Spiralia</taxon>
        <taxon>Lophotrochozoa</taxon>
        <taxon>Mollusca</taxon>
        <taxon>Bivalvia</taxon>
        <taxon>Autobranchia</taxon>
        <taxon>Pteriomorphia</taxon>
        <taxon>Mytilida</taxon>
        <taxon>Mytiloidea</taxon>
        <taxon>Mytilidae</taxon>
        <taxon>Mytilinae</taxon>
        <taxon>Mytilus</taxon>
    </lineage>
</organism>
<dbReference type="GO" id="GO:0007018">
    <property type="term" value="P:microtubule-based movement"/>
    <property type="evidence" value="ECO:0007669"/>
    <property type="project" value="TreeGrafter"/>
</dbReference>
<dbReference type="InterPro" id="IPR038586">
    <property type="entry name" value="Tctex-1-like_sf"/>
</dbReference>
<dbReference type="OrthoDB" id="10248487at2759"/>
<dbReference type="AlphaFoldDB" id="A0A8S3UPR1"/>
<dbReference type="GO" id="GO:0005737">
    <property type="term" value="C:cytoplasm"/>
    <property type="evidence" value="ECO:0007669"/>
    <property type="project" value="TreeGrafter"/>
</dbReference>
<protein>
    <submittedName>
        <fullName evidence="3">Uncharacterized protein</fullName>
    </submittedName>
</protein>
<dbReference type="InterPro" id="IPR005334">
    <property type="entry name" value="Tctex-1-like"/>
</dbReference>
<dbReference type="Proteomes" id="UP000683360">
    <property type="component" value="Unassembled WGS sequence"/>
</dbReference>
<dbReference type="PANTHER" id="PTHR21255">
    <property type="entry name" value="T-COMPLEX-ASSOCIATED-TESTIS-EXPRESSED 1/ DYNEIN LIGHT CHAIN"/>
    <property type="match status" value="1"/>
</dbReference>
<sequence>METKGLSAEVLKVHNANVKKTLPNMGPPPKSLWGAMAPKDKQSDSSSKVSSVLVKDRFSRLRTKLKMHNMMGGSFTRSKAGSEIVPRGIKALENTYRMEPAESSKFNPDKTNQIITSTFDNYLKDRKYDPKTFPQLCKTLADLLKERVKATGPKRFKIVTSVSILENKEQCAVCASRCIWDTSVDNFSTVTYNGQDFSAIGSVFALYYE</sequence>
<comment type="similarity">
    <text evidence="1">Belongs to the dynein light chain Tctex-type family.</text>
</comment>
<evidence type="ECO:0000313" key="3">
    <source>
        <dbReference type="EMBL" id="CAG2245900.1"/>
    </source>
</evidence>
<evidence type="ECO:0000256" key="2">
    <source>
        <dbReference type="SAM" id="MobiDB-lite"/>
    </source>
</evidence>
<evidence type="ECO:0000313" key="4">
    <source>
        <dbReference type="Proteomes" id="UP000683360"/>
    </source>
</evidence>